<comment type="caution">
    <text evidence="3">The sequence shown here is derived from an EMBL/GenBank/DDBJ whole genome shotgun (WGS) entry which is preliminary data.</text>
</comment>
<dbReference type="OrthoDB" id="1854502at2759"/>
<feature type="region of interest" description="Disordered" evidence="2">
    <location>
        <begin position="216"/>
        <end position="241"/>
    </location>
</feature>
<evidence type="ECO:0000256" key="1">
    <source>
        <dbReference type="ARBA" id="ARBA00008842"/>
    </source>
</evidence>
<dbReference type="SUPFAM" id="SSF144000">
    <property type="entry name" value="Oxysterol-binding protein-like"/>
    <property type="match status" value="1"/>
</dbReference>
<sequence>MPPANPGPASLNLGLSAASISSSVVHMAGPPVIHEGQTSIQLNQTRRSLLLDEMGTTFQELEASILALCLQFNPPRNLSLNKKSDKHSKESMFGLFKRRHLAHQQPPESSSPGQQDSGQHLLPESLQEVRNKFEALKAQYTALVKVIQSSLNDAGQTTPTRPSTVEEEHHVHIPRTTSPTTRKSYRDSVATTASDSFVEWFDAVDEGPQEFVLDVPSEPPSRILSVDSEATTDTSSVDTDLEEPTAVTSPMMESLPALPSQVHVVRRTQLPCLAPSDEGSLFAILKKNVGKDLSTIAFPVTFNEPLTMLQRAAEEVEYYHLLDEAARATDPIARMSYVAAFAVSSYAHTRHRTGRKGFNPMLAETFEDVRMKFIAEKVRHNPLEIAYHAEGQNWELSATTFGKTKFWGKSLEIIPLGTNRLKIGTDVYVWKKPSSFVRNLMVGTKYLEHCGKMTIENTATDLRCVVDFKQNGYWGPTNVVSGTIHSAEGDVAAQLEGKWDDQVSQMLDASTFHVLWKIAQFPKNAPECYGFTAYSITLNELTSDLTGYLPSTDSRYRPDVRALENGELDLAEEEKLRVEQLQRDRRNRGEECQPRWFKQVGESEWQYKGGYWEARACRWKGENIRPLW</sequence>
<dbReference type="Pfam" id="PF01237">
    <property type="entry name" value="Oxysterol_BP"/>
    <property type="match status" value="1"/>
</dbReference>
<dbReference type="GO" id="GO:0097038">
    <property type="term" value="C:perinuclear endoplasmic reticulum"/>
    <property type="evidence" value="ECO:0007669"/>
    <property type="project" value="TreeGrafter"/>
</dbReference>
<dbReference type="GO" id="GO:0005829">
    <property type="term" value="C:cytosol"/>
    <property type="evidence" value="ECO:0007669"/>
    <property type="project" value="TreeGrafter"/>
</dbReference>
<feature type="region of interest" description="Disordered" evidence="2">
    <location>
        <begin position="152"/>
        <end position="186"/>
    </location>
</feature>
<dbReference type="GO" id="GO:0030011">
    <property type="term" value="P:maintenance of cell polarity"/>
    <property type="evidence" value="ECO:0007669"/>
    <property type="project" value="TreeGrafter"/>
</dbReference>
<keyword evidence="4" id="KW-1185">Reference proteome</keyword>
<dbReference type="GO" id="GO:0032541">
    <property type="term" value="C:cortical endoplasmic reticulum"/>
    <property type="evidence" value="ECO:0007669"/>
    <property type="project" value="TreeGrafter"/>
</dbReference>
<dbReference type="GO" id="GO:0035621">
    <property type="term" value="P:ER to Golgi ceramide transport"/>
    <property type="evidence" value="ECO:0007669"/>
    <property type="project" value="TreeGrafter"/>
</dbReference>
<dbReference type="GO" id="GO:0120009">
    <property type="term" value="P:intermembrane lipid transfer"/>
    <property type="evidence" value="ECO:0007669"/>
    <property type="project" value="UniProtKB-ARBA"/>
</dbReference>
<dbReference type="FunFam" id="2.40.160.120:FF:000001">
    <property type="entry name" value="Oxysterol-binding protein"/>
    <property type="match status" value="1"/>
</dbReference>
<dbReference type="AlphaFoldDB" id="A0A8S0X486"/>
<dbReference type="GO" id="GO:0006897">
    <property type="term" value="P:endocytosis"/>
    <property type="evidence" value="ECO:0007669"/>
    <property type="project" value="TreeGrafter"/>
</dbReference>
<dbReference type="Proteomes" id="UP000467700">
    <property type="component" value="Unassembled WGS sequence"/>
</dbReference>
<dbReference type="GO" id="GO:0005886">
    <property type="term" value="C:plasma membrane"/>
    <property type="evidence" value="ECO:0007669"/>
    <property type="project" value="TreeGrafter"/>
</dbReference>
<dbReference type="InterPro" id="IPR037239">
    <property type="entry name" value="OSBP_sf"/>
</dbReference>
<dbReference type="InterPro" id="IPR000648">
    <property type="entry name" value="Oxysterol-bd"/>
</dbReference>
<proteinExistence type="inferred from homology"/>
<evidence type="ECO:0000256" key="2">
    <source>
        <dbReference type="SAM" id="MobiDB-lite"/>
    </source>
</evidence>
<dbReference type="PANTHER" id="PTHR10972:SF203">
    <property type="entry name" value="OXYSTEROL-BINDING PROTEIN HOMOLOG 3"/>
    <property type="match status" value="1"/>
</dbReference>
<evidence type="ECO:0000313" key="3">
    <source>
        <dbReference type="EMBL" id="CAA7266632.1"/>
    </source>
</evidence>
<accession>A0A8S0X486</accession>
<protein>
    <recommendedName>
        <fullName evidence="5">Oxysterol-binding protein</fullName>
    </recommendedName>
</protein>
<feature type="compositionally biased region" description="Polar residues" evidence="2">
    <location>
        <begin position="228"/>
        <end position="238"/>
    </location>
</feature>
<gene>
    <name evidence="3" type="ORF">AAE3_LOCUS8779</name>
</gene>
<dbReference type="Gene3D" id="2.40.160.120">
    <property type="match status" value="1"/>
</dbReference>
<feature type="compositionally biased region" description="Polar residues" evidence="2">
    <location>
        <begin position="152"/>
        <end position="163"/>
    </location>
</feature>
<dbReference type="GO" id="GO:0034727">
    <property type="term" value="P:piecemeal microautophagy of the nucleus"/>
    <property type="evidence" value="ECO:0007669"/>
    <property type="project" value="TreeGrafter"/>
</dbReference>
<comment type="similarity">
    <text evidence="1">Belongs to the OSBP family.</text>
</comment>
<dbReference type="PANTHER" id="PTHR10972">
    <property type="entry name" value="OXYSTEROL-BINDING PROTEIN-RELATED"/>
    <property type="match status" value="1"/>
</dbReference>
<dbReference type="EMBL" id="CACVBS010000055">
    <property type="protein sequence ID" value="CAA7266632.1"/>
    <property type="molecule type" value="Genomic_DNA"/>
</dbReference>
<name>A0A8S0X486_CYCAE</name>
<dbReference type="GO" id="GO:0032934">
    <property type="term" value="F:sterol binding"/>
    <property type="evidence" value="ECO:0007669"/>
    <property type="project" value="TreeGrafter"/>
</dbReference>
<reference evidence="3 4" key="1">
    <citation type="submission" date="2020-01" db="EMBL/GenBank/DDBJ databases">
        <authorList>
            <person name="Gupta K D."/>
        </authorList>
    </citation>
    <scope>NUCLEOTIDE SEQUENCE [LARGE SCALE GENOMIC DNA]</scope>
</reference>
<evidence type="ECO:0008006" key="5">
    <source>
        <dbReference type="Google" id="ProtNLM"/>
    </source>
</evidence>
<dbReference type="GO" id="GO:0006887">
    <property type="term" value="P:exocytosis"/>
    <property type="evidence" value="ECO:0007669"/>
    <property type="project" value="TreeGrafter"/>
</dbReference>
<organism evidence="3 4">
    <name type="scientific">Cyclocybe aegerita</name>
    <name type="common">Black poplar mushroom</name>
    <name type="synonym">Agrocybe aegerita</name>
    <dbReference type="NCBI Taxonomy" id="1973307"/>
    <lineage>
        <taxon>Eukaryota</taxon>
        <taxon>Fungi</taxon>
        <taxon>Dikarya</taxon>
        <taxon>Basidiomycota</taxon>
        <taxon>Agaricomycotina</taxon>
        <taxon>Agaricomycetes</taxon>
        <taxon>Agaricomycetidae</taxon>
        <taxon>Agaricales</taxon>
        <taxon>Agaricineae</taxon>
        <taxon>Bolbitiaceae</taxon>
        <taxon>Cyclocybe</taxon>
    </lineage>
</organism>
<dbReference type="Gene3D" id="3.30.70.3490">
    <property type="match status" value="1"/>
</dbReference>
<evidence type="ECO:0000313" key="4">
    <source>
        <dbReference type="Proteomes" id="UP000467700"/>
    </source>
</evidence>